<comment type="caution">
    <text evidence="2">The sequence shown here is derived from an EMBL/GenBank/DDBJ whole genome shotgun (WGS) entry which is preliminary data.</text>
</comment>
<sequence length="116" mass="12429">MRVGEGPQAAGARTPDTAGPVSSLQPPAAPLFHPPLTVSQPAASLFTFLLFLQAYFVSAWPHHAETAPEVGIRSLGSLSHPQFCDRLLVMSPRPIMSYFYLMAGPVGSTPFQRPPS</sequence>
<evidence type="ECO:0000313" key="3">
    <source>
        <dbReference type="Proteomes" id="UP001066276"/>
    </source>
</evidence>
<evidence type="ECO:0000256" key="1">
    <source>
        <dbReference type="SAM" id="MobiDB-lite"/>
    </source>
</evidence>
<accession>A0AAV7QDQ0</accession>
<evidence type="ECO:0000313" key="2">
    <source>
        <dbReference type="EMBL" id="KAJ1138657.1"/>
    </source>
</evidence>
<keyword evidence="3" id="KW-1185">Reference proteome</keyword>
<dbReference type="Proteomes" id="UP001066276">
    <property type="component" value="Chromosome 6"/>
</dbReference>
<reference evidence="2" key="1">
    <citation type="journal article" date="2022" name="bioRxiv">
        <title>Sequencing and chromosome-scale assembly of the giantPleurodeles waltlgenome.</title>
        <authorList>
            <person name="Brown T."/>
            <person name="Elewa A."/>
            <person name="Iarovenko S."/>
            <person name="Subramanian E."/>
            <person name="Araus A.J."/>
            <person name="Petzold A."/>
            <person name="Susuki M."/>
            <person name="Suzuki K.-i.T."/>
            <person name="Hayashi T."/>
            <person name="Toyoda A."/>
            <person name="Oliveira C."/>
            <person name="Osipova E."/>
            <person name="Leigh N.D."/>
            <person name="Simon A."/>
            <person name="Yun M.H."/>
        </authorList>
    </citation>
    <scope>NUCLEOTIDE SEQUENCE</scope>
    <source>
        <strain evidence="2">20211129_DDA</strain>
        <tissue evidence="2">Liver</tissue>
    </source>
</reference>
<dbReference type="EMBL" id="JANPWB010000010">
    <property type="protein sequence ID" value="KAJ1138657.1"/>
    <property type="molecule type" value="Genomic_DNA"/>
</dbReference>
<proteinExistence type="predicted"/>
<name>A0AAV7QDQ0_PLEWA</name>
<gene>
    <name evidence="2" type="ORF">NDU88_005038</name>
</gene>
<feature type="region of interest" description="Disordered" evidence="1">
    <location>
        <begin position="1"/>
        <end position="26"/>
    </location>
</feature>
<protein>
    <submittedName>
        <fullName evidence="2">Uncharacterized protein</fullName>
    </submittedName>
</protein>
<dbReference type="AlphaFoldDB" id="A0AAV7QDQ0"/>
<organism evidence="2 3">
    <name type="scientific">Pleurodeles waltl</name>
    <name type="common">Iberian ribbed newt</name>
    <dbReference type="NCBI Taxonomy" id="8319"/>
    <lineage>
        <taxon>Eukaryota</taxon>
        <taxon>Metazoa</taxon>
        <taxon>Chordata</taxon>
        <taxon>Craniata</taxon>
        <taxon>Vertebrata</taxon>
        <taxon>Euteleostomi</taxon>
        <taxon>Amphibia</taxon>
        <taxon>Batrachia</taxon>
        <taxon>Caudata</taxon>
        <taxon>Salamandroidea</taxon>
        <taxon>Salamandridae</taxon>
        <taxon>Pleurodelinae</taxon>
        <taxon>Pleurodeles</taxon>
    </lineage>
</organism>